<dbReference type="EMBL" id="PXOG01000016">
    <property type="protein sequence ID" value="RGP81000.1"/>
    <property type="molecule type" value="Genomic_DNA"/>
</dbReference>
<keyword evidence="3" id="KW-1185">Reference proteome</keyword>
<feature type="compositionally biased region" description="Low complexity" evidence="1">
    <location>
        <begin position="283"/>
        <end position="302"/>
    </location>
</feature>
<dbReference type="STRING" id="694270.A0A395T8G0"/>
<name>A0A395T8G0_9HYPO</name>
<accession>A0A395T8G0</accession>
<comment type="caution">
    <text evidence="2">The sequence shown here is derived from an EMBL/GenBank/DDBJ whole genome shotgun (WGS) entry which is preliminary data.</text>
</comment>
<protein>
    <submittedName>
        <fullName evidence="2">Uncharacterized protein</fullName>
    </submittedName>
</protein>
<evidence type="ECO:0000313" key="3">
    <source>
        <dbReference type="Proteomes" id="UP000266234"/>
    </source>
</evidence>
<reference evidence="2 3" key="1">
    <citation type="journal article" date="2018" name="PLoS Pathog.">
        <title>Evolution of structural diversity of trichothecenes, a family of toxins produced by plant pathogenic and entomopathogenic fungi.</title>
        <authorList>
            <person name="Proctor R.H."/>
            <person name="McCormick S.P."/>
            <person name="Kim H.S."/>
            <person name="Cardoza R.E."/>
            <person name="Stanley A.M."/>
            <person name="Lindo L."/>
            <person name="Kelly A."/>
            <person name="Brown D.W."/>
            <person name="Lee T."/>
            <person name="Vaughan M.M."/>
            <person name="Alexander N.J."/>
            <person name="Busman M."/>
            <person name="Gutierrez S."/>
        </authorList>
    </citation>
    <scope>NUCLEOTIDE SEQUENCE [LARGE SCALE GENOMIC DNA]</scope>
    <source>
        <strain evidence="2 3">NRRL 20695</strain>
    </source>
</reference>
<dbReference type="OrthoDB" id="6499973at2759"/>
<organism evidence="2 3">
    <name type="scientific">Fusarium longipes</name>
    <dbReference type="NCBI Taxonomy" id="694270"/>
    <lineage>
        <taxon>Eukaryota</taxon>
        <taxon>Fungi</taxon>
        <taxon>Dikarya</taxon>
        <taxon>Ascomycota</taxon>
        <taxon>Pezizomycotina</taxon>
        <taxon>Sordariomycetes</taxon>
        <taxon>Hypocreomycetidae</taxon>
        <taxon>Hypocreales</taxon>
        <taxon>Nectriaceae</taxon>
        <taxon>Fusarium</taxon>
    </lineage>
</organism>
<gene>
    <name evidence="2" type="ORF">FLONG3_788</name>
</gene>
<dbReference type="AlphaFoldDB" id="A0A395T8G0"/>
<evidence type="ECO:0000256" key="1">
    <source>
        <dbReference type="SAM" id="MobiDB-lite"/>
    </source>
</evidence>
<sequence length="705" mass="81986">MVSNCRYSPTRYLSGKNNPKNVRYDRKWGYTVYRTYYGEESDEAWEMLLYSLEHQTKLAFGGIKNEDVNGDEVHVDPNDIQKLKNLFTIEGREDPSQLEGLDAHGVRDFWHAEDLKQSQNVVQQPGQRRRLTSRPDETCGMADWVHRFVLLADEPTLKDVANGEFVVKAIPLGWREGDSPPGGWMRIPTGSLLDLWIFLLDWSCKTEQALRFYGSEEELQSWIWAGNDNRECTGDYSEIRHFPHYNNQTLYESSWLKQRRAGTTQPCDQDEPFRFPIQASPEVSPLSSPLMTLSSPLVTPSSPNRPDDGKLRRSLRLKRRKLKAASAVVEANLASSDSDEDRPLRCRGLLQARRRKEHASEEVKAAEWGYPIYRTYYSPGSNESWNTLLELLKQQTLLELEALEGKDHNDVQKLKELFHLEARQDPTVLRALNIYELQEYRCDTKRDITRSPVMADKWFQFSLLADQLVPEDIEKGMFVVKAVSLLWTEHDDHPGFGWIRVPTHNLLGLWQQLLIWQYRKDDTLCFWGSAEDLYRAIWPGDGTGWCSKACPIRNPNCHSQAILNMTNFIEEMIGKTWENEKGRGRKDRKWGFTIYRTYYGEESDDAWQMLLYSLRHQTKLAFGAFAPDNHKEIWFEEEIKADDIQRLKDLFSLDVREDPALFNGFDISRLREFAKKEKEDQTQIINMGAHRRKAIWPKGVLGMAD</sequence>
<evidence type="ECO:0000313" key="2">
    <source>
        <dbReference type="EMBL" id="RGP81000.1"/>
    </source>
</evidence>
<dbReference type="Proteomes" id="UP000266234">
    <property type="component" value="Unassembled WGS sequence"/>
</dbReference>
<proteinExistence type="predicted"/>
<feature type="region of interest" description="Disordered" evidence="1">
    <location>
        <begin position="282"/>
        <end position="313"/>
    </location>
</feature>